<dbReference type="GO" id="GO:0016887">
    <property type="term" value="F:ATP hydrolysis activity"/>
    <property type="evidence" value="ECO:0007669"/>
    <property type="project" value="InterPro"/>
</dbReference>
<evidence type="ECO:0000256" key="2">
    <source>
        <dbReference type="ARBA" id="ARBA00022692"/>
    </source>
</evidence>
<protein>
    <submittedName>
        <fullName evidence="10">ATP-binding cassette, subfamily B, IrtB</fullName>
    </submittedName>
</protein>
<dbReference type="GO" id="GO:0005886">
    <property type="term" value="C:plasma membrane"/>
    <property type="evidence" value="ECO:0007669"/>
    <property type="project" value="UniProtKB-SubCell"/>
</dbReference>
<dbReference type="SUPFAM" id="SSF52540">
    <property type="entry name" value="P-loop containing nucleoside triphosphate hydrolases"/>
    <property type="match status" value="1"/>
</dbReference>
<dbReference type="AlphaFoldDB" id="A0A1G9SV47"/>
<dbReference type="PANTHER" id="PTHR24221">
    <property type="entry name" value="ATP-BINDING CASSETTE SUB-FAMILY B"/>
    <property type="match status" value="1"/>
</dbReference>
<dbReference type="SUPFAM" id="SSF90123">
    <property type="entry name" value="ABC transporter transmembrane region"/>
    <property type="match status" value="1"/>
</dbReference>
<evidence type="ECO:0000256" key="7">
    <source>
        <dbReference type="SAM" id="Phobius"/>
    </source>
</evidence>
<dbReference type="PANTHER" id="PTHR24221:SF654">
    <property type="entry name" value="ATP-BINDING CASSETTE SUB-FAMILY B MEMBER 6"/>
    <property type="match status" value="1"/>
</dbReference>
<feature type="domain" description="ABC transporter" evidence="8">
    <location>
        <begin position="331"/>
        <end position="556"/>
    </location>
</feature>
<dbReference type="Gene3D" id="1.20.1560.10">
    <property type="entry name" value="ABC transporter type 1, transmembrane domain"/>
    <property type="match status" value="1"/>
</dbReference>
<evidence type="ECO:0000259" key="8">
    <source>
        <dbReference type="PROSITE" id="PS50893"/>
    </source>
</evidence>
<feature type="transmembrane region" description="Helical" evidence="7">
    <location>
        <begin position="53"/>
        <end position="70"/>
    </location>
</feature>
<accession>A0A1G9SV47</accession>
<feature type="transmembrane region" description="Helical" evidence="7">
    <location>
        <begin position="152"/>
        <end position="173"/>
    </location>
</feature>
<dbReference type="GO" id="GO:0034040">
    <property type="term" value="F:ATPase-coupled lipid transmembrane transporter activity"/>
    <property type="evidence" value="ECO:0007669"/>
    <property type="project" value="TreeGrafter"/>
</dbReference>
<evidence type="ECO:0000313" key="11">
    <source>
        <dbReference type="Proteomes" id="UP000183376"/>
    </source>
</evidence>
<evidence type="ECO:0000256" key="3">
    <source>
        <dbReference type="ARBA" id="ARBA00022741"/>
    </source>
</evidence>
<comment type="subcellular location">
    <subcellularLocation>
        <location evidence="1">Cell membrane</location>
        <topology evidence="1">Multi-pass membrane protein</topology>
    </subcellularLocation>
</comment>
<organism evidence="10 11">
    <name type="scientific">Allokutzneria albata</name>
    <name type="common">Kibdelosporangium albatum</name>
    <dbReference type="NCBI Taxonomy" id="211114"/>
    <lineage>
        <taxon>Bacteria</taxon>
        <taxon>Bacillati</taxon>
        <taxon>Actinomycetota</taxon>
        <taxon>Actinomycetes</taxon>
        <taxon>Pseudonocardiales</taxon>
        <taxon>Pseudonocardiaceae</taxon>
        <taxon>Allokutzneria</taxon>
    </lineage>
</organism>
<evidence type="ECO:0000256" key="4">
    <source>
        <dbReference type="ARBA" id="ARBA00022840"/>
    </source>
</evidence>
<dbReference type="eggNOG" id="COG1132">
    <property type="taxonomic scope" value="Bacteria"/>
</dbReference>
<dbReference type="PROSITE" id="PS50929">
    <property type="entry name" value="ABC_TM1F"/>
    <property type="match status" value="1"/>
</dbReference>
<sequence>MIRTLLRLIPVAERNHLRRHVSLTIASVLLRAAGVVVLVPLVAALFGPEPADALPWLGVLAAVTAAGWGVDAMVARLGFEIGFALLDHAQHDVADRLTRVRLSWLDSETTPTARQAIAATGPDLVGLVGYLLTPLLGAVLLPIAIAVALLPIAWPLGVAALGGVPVLLGALWLSGRLTRSADRTASAANSALTERIVEFARTQQALRAARRVEPARSHAGAAVAAQHGATMRLLRMQIPGQLVFSLATQLALILFAGTTTMLSLNDWLTAPEAVALIVVIARYLEPFSALADLAPGIETAATTLGRIRAVLTAPTESGGPNVHTGHIPPRIRFENVSHRYTTEDVLTGIDLTLEPGTTTAIVGPSGSGKSTVLALLAGLHRPTGGQILVDDTDITELSADLVSVVFQQPYLFEGTIRDNILAGQTNPDPQRFAEVVALARVEELVEREHTLVGEAGAALSGGERQRVSIARALMKPAPVLLVDEATSALDTENETAVVRALSADSVPRTRVIVTHRVGGVRHVDRVIFLEDGRIVEDGTVAGLLALDGRFADFWRHQLDSADWRISS</sequence>
<dbReference type="InterPro" id="IPR036640">
    <property type="entry name" value="ABC1_TM_sf"/>
</dbReference>
<dbReference type="InterPro" id="IPR039421">
    <property type="entry name" value="Type_1_exporter"/>
</dbReference>
<dbReference type="InterPro" id="IPR011527">
    <property type="entry name" value="ABC1_TM_dom"/>
</dbReference>
<dbReference type="InterPro" id="IPR003439">
    <property type="entry name" value="ABC_transporter-like_ATP-bd"/>
</dbReference>
<dbReference type="InterPro" id="IPR017871">
    <property type="entry name" value="ABC_transporter-like_CS"/>
</dbReference>
<dbReference type="Pfam" id="PF00005">
    <property type="entry name" value="ABC_tran"/>
    <property type="match status" value="1"/>
</dbReference>
<dbReference type="PROSITE" id="PS50893">
    <property type="entry name" value="ABC_TRANSPORTER_2"/>
    <property type="match status" value="1"/>
</dbReference>
<dbReference type="Proteomes" id="UP000183376">
    <property type="component" value="Chromosome I"/>
</dbReference>
<evidence type="ECO:0000256" key="6">
    <source>
        <dbReference type="ARBA" id="ARBA00023136"/>
    </source>
</evidence>
<keyword evidence="5 7" id="KW-1133">Transmembrane helix</keyword>
<keyword evidence="11" id="KW-1185">Reference proteome</keyword>
<dbReference type="GO" id="GO:0140359">
    <property type="term" value="F:ABC-type transporter activity"/>
    <property type="evidence" value="ECO:0007669"/>
    <property type="project" value="InterPro"/>
</dbReference>
<feature type="transmembrane region" description="Helical" evidence="7">
    <location>
        <begin position="124"/>
        <end position="146"/>
    </location>
</feature>
<dbReference type="PROSITE" id="PS00211">
    <property type="entry name" value="ABC_TRANSPORTER_1"/>
    <property type="match status" value="1"/>
</dbReference>
<dbReference type="Gene3D" id="3.40.50.300">
    <property type="entry name" value="P-loop containing nucleotide triphosphate hydrolases"/>
    <property type="match status" value="1"/>
</dbReference>
<feature type="transmembrane region" description="Helical" evidence="7">
    <location>
        <begin position="242"/>
        <end position="261"/>
    </location>
</feature>
<dbReference type="InterPro" id="IPR027417">
    <property type="entry name" value="P-loop_NTPase"/>
</dbReference>
<proteinExistence type="predicted"/>
<dbReference type="OrthoDB" id="9806127at2"/>
<dbReference type="SMART" id="SM00382">
    <property type="entry name" value="AAA"/>
    <property type="match status" value="1"/>
</dbReference>
<dbReference type="InterPro" id="IPR003593">
    <property type="entry name" value="AAA+_ATPase"/>
</dbReference>
<dbReference type="GO" id="GO:0005524">
    <property type="term" value="F:ATP binding"/>
    <property type="evidence" value="ECO:0007669"/>
    <property type="project" value="UniProtKB-KW"/>
</dbReference>
<gene>
    <name evidence="10" type="ORF">SAMN04489726_1398</name>
</gene>
<dbReference type="STRING" id="211114.SAMN04489726_1398"/>
<name>A0A1G9SV47_ALLAB</name>
<evidence type="ECO:0000256" key="5">
    <source>
        <dbReference type="ARBA" id="ARBA00022989"/>
    </source>
</evidence>
<keyword evidence="3" id="KW-0547">Nucleotide-binding</keyword>
<feature type="transmembrane region" description="Helical" evidence="7">
    <location>
        <begin position="21"/>
        <end position="47"/>
    </location>
</feature>
<keyword evidence="4 10" id="KW-0067">ATP-binding</keyword>
<keyword evidence="6 7" id="KW-0472">Membrane</keyword>
<feature type="domain" description="ABC transmembrane type-1" evidence="9">
    <location>
        <begin position="23"/>
        <end position="299"/>
    </location>
</feature>
<dbReference type="RefSeq" id="WP_030433652.1">
    <property type="nucleotide sequence ID" value="NZ_JOEF01000049.1"/>
</dbReference>
<keyword evidence="2 7" id="KW-0812">Transmembrane</keyword>
<evidence type="ECO:0000256" key="1">
    <source>
        <dbReference type="ARBA" id="ARBA00004651"/>
    </source>
</evidence>
<evidence type="ECO:0000313" key="10">
    <source>
        <dbReference type="EMBL" id="SDM39281.1"/>
    </source>
</evidence>
<dbReference type="EMBL" id="LT629701">
    <property type="protein sequence ID" value="SDM39281.1"/>
    <property type="molecule type" value="Genomic_DNA"/>
</dbReference>
<evidence type="ECO:0000259" key="9">
    <source>
        <dbReference type="PROSITE" id="PS50929"/>
    </source>
</evidence>
<reference evidence="10 11" key="1">
    <citation type="submission" date="2016-10" db="EMBL/GenBank/DDBJ databases">
        <authorList>
            <person name="de Groot N.N."/>
        </authorList>
    </citation>
    <scope>NUCLEOTIDE SEQUENCE [LARGE SCALE GENOMIC DNA]</scope>
    <source>
        <strain evidence="10 11">DSM 44149</strain>
    </source>
</reference>